<comment type="caution">
    <text evidence="16">The sequence shown here is derived from an EMBL/GenBank/DDBJ whole genome shotgun (WGS) entry which is preliminary data.</text>
</comment>
<dbReference type="InterPro" id="IPR010817">
    <property type="entry name" value="HemY_N"/>
</dbReference>
<evidence type="ECO:0000256" key="10">
    <source>
        <dbReference type="ARBA" id="ARBA00023136"/>
    </source>
</evidence>
<dbReference type="NCBIfam" id="TIGR00540">
    <property type="entry name" value="TPR_hemY_coli"/>
    <property type="match status" value="1"/>
</dbReference>
<evidence type="ECO:0000256" key="4">
    <source>
        <dbReference type="ARBA" id="ARBA00022475"/>
    </source>
</evidence>
<evidence type="ECO:0000256" key="1">
    <source>
        <dbReference type="ARBA" id="ARBA00002962"/>
    </source>
</evidence>
<evidence type="ECO:0000313" key="17">
    <source>
        <dbReference type="Proteomes" id="UP000484885"/>
    </source>
</evidence>
<dbReference type="InterPro" id="IPR019734">
    <property type="entry name" value="TPR_rpt"/>
</dbReference>
<feature type="transmembrane region" description="Helical" evidence="14">
    <location>
        <begin position="44"/>
        <end position="67"/>
    </location>
</feature>
<dbReference type="PANTHER" id="PTHR45586">
    <property type="entry name" value="TPR REPEAT-CONTAINING PROTEIN PA4667"/>
    <property type="match status" value="1"/>
</dbReference>
<organism evidence="16 17">
    <name type="scientific">Wenzhouxiangella limi</name>
    <dbReference type="NCBI Taxonomy" id="2707351"/>
    <lineage>
        <taxon>Bacteria</taxon>
        <taxon>Pseudomonadati</taxon>
        <taxon>Pseudomonadota</taxon>
        <taxon>Gammaproteobacteria</taxon>
        <taxon>Chromatiales</taxon>
        <taxon>Wenzhouxiangellaceae</taxon>
        <taxon>Wenzhouxiangella</taxon>
    </lineage>
</organism>
<evidence type="ECO:0000256" key="5">
    <source>
        <dbReference type="ARBA" id="ARBA00022519"/>
    </source>
</evidence>
<comment type="function">
    <text evidence="1">Involved in a late step of protoheme IX synthesis.</text>
</comment>
<accession>A0A845UV54</accession>
<evidence type="ECO:0000256" key="9">
    <source>
        <dbReference type="ARBA" id="ARBA00022989"/>
    </source>
</evidence>
<dbReference type="GO" id="GO:0005886">
    <property type="term" value="C:plasma membrane"/>
    <property type="evidence" value="ECO:0007669"/>
    <property type="project" value="UniProtKB-SubCell"/>
</dbReference>
<evidence type="ECO:0000256" key="13">
    <source>
        <dbReference type="SAM" id="MobiDB-lite"/>
    </source>
</evidence>
<keyword evidence="5" id="KW-0997">Cell inner membrane</keyword>
<dbReference type="Gene3D" id="1.25.40.10">
    <property type="entry name" value="Tetratricopeptide repeat domain"/>
    <property type="match status" value="1"/>
</dbReference>
<dbReference type="SMART" id="SM00028">
    <property type="entry name" value="TPR"/>
    <property type="match status" value="3"/>
</dbReference>
<dbReference type="InterPro" id="IPR051012">
    <property type="entry name" value="CellSynth/LPSAsmb/PSIAsmb"/>
</dbReference>
<reference evidence="16 17" key="1">
    <citation type="submission" date="2020-02" db="EMBL/GenBank/DDBJ databases">
        <authorList>
            <person name="Zhang X.-Y."/>
        </authorList>
    </citation>
    <scope>NUCLEOTIDE SEQUENCE [LARGE SCALE GENOMIC DNA]</scope>
    <source>
        <strain evidence="16 17">C33</strain>
    </source>
</reference>
<sequence>MKKLVLIVASLAVLAMAALLAPPLLEDPGRVVIDIGRWRLEMSALVLVGLVLALWIGLALVIGLVRLPGRALRRARAARGRRQLENGFLALAEGDWPRAERQLQRALNHQPSTAGYLAAARAAEGQSDPEGRDRWLELADARFGRRHFATGLARARMLVGEGRASDAIVVLERLHLKKPTHQGVLRLLLQAYQDAGRWRDLRLLTPALYKADIVDARRRDELAVHAGVRELEQTEHVAALESAWRALPRRQRSQRDLILAYARRASELGRSALAGAQLKRLLEETPDTEALRVYALVEAGDRPGRIRDCKRWLQAHPDHAGLHLALGMMLLDERDYDQAREHLEKAVARQPDGDAYALLGRILDRSGRLEAAAQCYRNALRIKSGRGAEPLPPPDPADGGELESS</sequence>
<keyword evidence="9 14" id="KW-1133">Transmembrane helix</keyword>
<dbReference type="RefSeq" id="WP_164209648.1">
    <property type="nucleotide sequence ID" value="NZ_JAAGSC010000031.1"/>
</dbReference>
<dbReference type="EMBL" id="JAAGSC010000031">
    <property type="protein sequence ID" value="NDY94458.1"/>
    <property type="molecule type" value="Genomic_DNA"/>
</dbReference>
<dbReference type="PROSITE" id="PS50005">
    <property type="entry name" value="TPR"/>
    <property type="match status" value="1"/>
</dbReference>
<gene>
    <name evidence="16" type="ORF">G3I74_01770</name>
</gene>
<dbReference type="Proteomes" id="UP000484885">
    <property type="component" value="Unassembled WGS sequence"/>
</dbReference>
<evidence type="ECO:0000313" key="16">
    <source>
        <dbReference type="EMBL" id="NDY94458.1"/>
    </source>
</evidence>
<evidence type="ECO:0000256" key="2">
    <source>
        <dbReference type="ARBA" id="ARBA00004429"/>
    </source>
</evidence>
<evidence type="ECO:0000256" key="12">
    <source>
        <dbReference type="PROSITE-ProRule" id="PRU00339"/>
    </source>
</evidence>
<evidence type="ECO:0000256" key="8">
    <source>
        <dbReference type="ARBA" id="ARBA00022803"/>
    </source>
</evidence>
<evidence type="ECO:0000256" key="7">
    <source>
        <dbReference type="ARBA" id="ARBA00022737"/>
    </source>
</evidence>
<keyword evidence="17" id="KW-1185">Reference proteome</keyword>
<dbReference type="GO" id="GO:0042168">
    <property type="term" value="P:heme metabolic process"/>
    <property type="evidence" value="ECO:0007669"/>
    <property type="project" value="InterPro"/>
</dbReference>
<feature type="region of interest" description="Disordered" evidence="13">
    <location>
        <begin position="383"/>
        <end position="405"/>
    </location>
</feature>
<keyword evidence="6 14" id="KW-0812">Transmembrane</keyword>
<dbReference type="UniPathway" id="UPA00252"/>
<keyword evidence="8 12" id="KW-0802">TPR repeat</keyword>
<feature type="domain" description="HemY N-terminal" evidence="15">
    <location>
        <begin position="29"/>
        <end position="125"/>
    </location>
</feature>
<proteinExistence type="predicted"/>
<evidence type="ECO:0000256" key="3">
    <source>
        <dbReference type="ARBA" id="ARBA00004744"/>
    </source>
</evidence>
<name>A0A845UV54_9GAMM</name>
<comment type="subcellular location">
    <subcellularLocation>
        <location evidence="2">Cell inner membrane</location>
        <topology evidence="2">Multi-pass membrane protein</topology>
    </subcellularLocation>
</comment>
<dbReference type="AlphaFoldDB" id="A0A845UV54"/>
<keyword evidence="4" id="KW-1003">Cell membrane</keyword>
<evidence type="ECO:0000259" key="15">
    <source>
        <dbReference type="Pfam" id="PF07219"/>
    </source>
</evidence>
<dbReference type="InterPro" id="IPR011990">
    <property type="entry name" value="TPR-like_helical_dom_sf"/>
</dbReference>
<keyword evidence="11" id="KW-0627">Porphyrin biosynthesis</keyword>
<keyword evidence="7" id="KW-0677">Repeat</keyword>
<keyword evidence="10 14" id="KW-0472">Membrane</keyword>
<dbReference type="SUPFAM" id="SSF48452">
    <property type="entry name" value="TPR-like"/>
    <property type="match status" value="2"/>
</dbReference>
<dbReference type="GO" id="GO:0006779">
    <property type="term" value="P:porphyrin-containing compound biosynthetic process"/>
    <property type="evidence" value="ECO:0007669"/>
    <property type="project" value="UniProtKB-KW"/>
</dbReference>
<evidence type="ECO:0000256" key="11">
    <source>
        <dbReference type="ARBA" id="ARBA00023244"/>
    </source>
</evidence>
<evidence type="ECO:0000256" key="6">
    <source>
        <dbReference type="ARBA" id="ARBA00022692"/>
    </source>
</evidence>
<dbReference type="InterPro" id="IPR005254">
    <property type="entry name" value="Heme_biosyn_assoc_TPR_pro"/>
</dbReference>
<protein>
    <submittedName>
        <fullName evidence="16">Tetratricopeptide repeat protein</fullName>
    </submittedName>
</protein>
<feature type="repeat" description="TPR" evidence="12">
    <location>
        <begin position="320"/>
        <end position="353"/>
    </location>
</feature>
<evidence type="ECO:0000256" key="14">
    <source>
        <dbReference type="SAM" id="Phobius"/>
    </source>
</evidence>
<dbReference type="Pfam" id="PF07219">
    <property type="entry name" value="HemY_N"/>
    <property type="match status" value="1"/>
</dbReference>
<comment type="pathway">
    <text evidence="3">Porphyrin-containing compound metabolism; protoheme biosynthesis.</text>
</comment>
<dbReference type="PANTHER" id="PTHR45586:SF1">
    <property type="entry name" value="LIPOPOLYSACCHARIDE ASSEMBLY PROTEIN B"/>
    <property type="match status" value="1"/>
</dbReference>
<dbReference type="Pfam" id="PF13432">
    <property type="entry name" value="TPR_16"/>
    <property type="match status" value="1"/>
</dbReference>